<dbReference type="InterPro" id="IPR029058">
    <property type="entry name" value="AB_hydrolase_fold"/>
</dbReference>
<dbReference type="InterPro" id="IPR050583">
    <property type="entry name" value="Mycobacterial_A85_antigen"/>
</dbReference>
<dbReference type="PANTHER" id="PTHR48098:SF1">
    <property type="entry name" value="DIACYLGLYCEROL ACYLTRANSFERASE_MYCOLYLTRANSFERASE AG85A"/>
    <property type="match status" value="1"/>
</dbReference>
<reference evidence="1" key="1">
    <citation type="submission" date="2015-08" db="EMBL/GenBank/DDBJ databases">
        <authorList>
            <person name="Babu N.S."/>
            <person name="Beckwith C.J."/>
            <person name="Beseler K.G."/>
            <person name="Brison A."/>
            <person name="Carone J.V."/>
            <person name="Caskin T.P."/>
            <person name="Diamond M."/>
            <person name="Durham M.E."/>
            <person name="Foxe J.M."/>
            <person name="Go M."/>
            <person name="Henderson B.A."/>
            <person name="Jones I.B."/>
            <person name="McGettigan J.A."/>
            <person name="Micheletti S.J."/>
            <person name="Nasrallah M.E."/>
            <person name="Ortiz D."/>
            <person name="Piller C.R."/>
            <person name="Privatt S.R."/>
            <person name="Schneider S.L."/>
            <person name="Sharp S."/>
            <person name="Smith T.C."/>
            <person name="Stanton J.D."/>
            <person name="Ullery H.E."/>
            <person name="Wilson R.J."/>
            <person name="Serrano M.G."/>
            <person name="Buck G."/>
            <person name="Lee V."/>
            <person name="Wang Y."/>
            <person name="Carvalho R."/>
            <person name="Voegtly L."/>
            <person name="Shi R."/>
            <person name="Duckworth R."/>
            <person name="Johnson A."/>
            <person name="Loviza R."/>
            <person name="Walstead R."/>
            <person name="Shah Z."/>
            <person name="Kiflezghi M."/>
            <person name="Wade K."/>
            <person name="Ball S.L."/>
            <person name="Bradley K.W."/>
            <person name="Asai D.J."/>
            <person name="Bowman C.A."/>
            <person name="Russell D.A."/>
            <person name="Pope W.H."/>
            <person name="Jacobs-Sera D."/>
            <person name="Hendrix R.W."/>
            <person name="Hatfull G.F."/>
        </authorList>
    </citation>
    <scope>NUCLEOTIDE SEQUENCE</scope>
</reference>
<dbReference type="PANTHER" id="PTHR48098">
    <property type="entry name" value="ENTEROCHELIN ESTERASE-RELATED"/>
    <property type="match status" value="1"/>
</dbReference>
<dbReference type="Gene3D" id="3.40.50.1820">
    <property type="entry name" value="alpha/beta hydrolase"/>
    <property type="match status" value="1"/>
</dbReference>
<protein>
    <submittedName>
        <fullName evidence="1">Putative Esterase</fullName>
    </submittedName>
</protein>
<dbReference type="SUPFAM" id="SSF53474">
    <property type="entry name" value="alpha/beta-Hydrolases"/>
    <property type="match status" value="1"/>
</dbReference>
<dbReference type="InterPro" id="IPR000801">
    <property type="entry name" value="Esterase-like"/>
</dbReference>
<dbReference type="EMBL" id="CZKA01000067">
    <property type="protein sequence ID" value="CUR60229.1"/>
    <property type="molecule type" value="Genomic_DNA"/>
</dbReference>
<dbReference type="GO" id="GO:0016747">
    <property type="term" value="F:acyltransferase activity, transferring groups other than amino-acyl groups"/>
    <property type="evidence" value="ECO:0007669"/>
    <property type="project" value="TreeGrafter"/>
</dbReference>
<dbReference type="AlphaFoldDB" id="A0A2P2CE43"/>
<name>A0A2P2CE43_9ZZZZ</name>
<evidence type="ECO:0000313" key="1">
    <source>
        <dbReference type="EMBL" id="CUR60229.1"/>
    </source>
</evidence>
<accession>A0A2P2CE43</accession>
<organism evidence="1">
    <name type="scientific">metagenome</name>
    <dbReference type="NCBI Taxonomy" id="256318"/>
    <lineage>
        <taxon>unclassified sequences</taxon>
        <taxon>metagenomes</taxon>
    </lineage>
</organism>
<gene>
    <name evidence="1" type="ORF">NOCA270146</name>
</gene>
<dbReference type="Pfam" id="PF00756">
    <property type="entry name" value="Esterase"/>
    <property type="match status" value="1"/>
</dbReference>
<proteinExistence type="predicted"/>
<sequence length="265" mass="27985">MISRRGVLAGGAGVLGLGVAAVAGWELAPDRIKQRLGVDTFFVPDAAEGQVTLEQVESTALGAEVHLFTAVPAGYGDGAGLPVVMVLHGASASAEEFRSYGFGRFVTAAVEAGAPPFVLAGTDDGPTGWVPDGSGDPQRLVTEELPAWLTERGFDADRRALWGWSRGGYGVLRLLESRPDFARAAALFSPAVVAGDPVLDDLAALAAVPLGIWCGDDDPFLDGVHELVQRLTDEPDVLTYAPGAHDRRFWNDHTLDAFAWLAPRL</sequence>